<dbReference type="PRINTS" id="PR00008">
    <property type="entry name" value="DAGPEDOMAIN"/>
</dbReference>
<feature type="domain" description="Phorbol-ester/DAG-type" evidence="22">
    <location>
        <begin position="242"/>
        <end position="292"/>
    </location>
</feature>
<dbReference type="PROSITE" id="PS00107">
    <property type="entry name" value="PROTEIN_KINASE_ATP"/>
    <property type="match status" value="1"/>
</dbReference>
<dbReference type="PANTHER" id="PTHR22968">
    <property type="entry name" value="PROTEIN KINASE C, MU"/>
    <property type="match status" value="1"/>
</dbReference>
<dbReference type="CTD" id="565810"/>
<dbReference type="InterPro" id="IPR020454">
    <property type="entry name" value="DAG/PE-bd"/>
</dbReference>
<dbReference type="OMA" id="YARFIPE"/>
<dbReference type="RefSeq" id="XP_008426130.1">
    <property type="nucleotide sequence ID" value="XM_008427908.2"/>
</dbReference>
<organism evidence="23 24">
    <name type="scientific">Poecilia reticulata</name>
    <name type="common">Guppy</name>
    <name type="synonym">Acanthophacelus reticulatus</name>
    <dbReference type="NCBI Taxonomy" id="8081"/>
    <lineage>
        <taxon>Eukaryota</taxon>
        <taxon>Metazoa</taxon>
        <taxon>Chordata</taxon>
        <taxon>Craniata</taxon>
        <taxon>Vertebrata</taxon>
        <taxon>Euteleostomi</taxon>
        <taxon>Actinopterygii</taxon>
        <taxon>Neopterygii</taxon>
        <taxon>Teleostei</taxon>
        <taxon>Neoteleostei</taxon>
        <taxon>Acanthomorphata</taxon>
        <taxon>Ovalentaria</taxon>
        <taxon>Atherinomorphae</taxon>
        <taxon>Cyprinodontiformes</taxon>
        <taxon>Poeciliidae</taxon>
        <taxon>Poeciliinae</taxon>
        <taxon>Poecilia</taxon>
    </lineage>
</organism>
<name>A0A3P9N3N0_POERE</name>
<evidence type="ECO:0000256" key="9">
    <source>
        <dbReference type="ARBA" id="ARBA00022723"/>
    </source>
</evidence>
<dbReference type="GO" id="GO:0016020">
    <property type="term" value="C:membrane"/>
    <property type="evidence" value="ECO:0007669"/>
    <property type="project" value="UniProtKB-SubCell"/>
</dbReference>
<dbReference type="FunFam" id="1.10.510.10:FF:001159">
    <property type="entry name" value="Protein kinase D4"/>
    <property type="match status" value="1"/>
</dbReference>
<dbReference type="CDD" id="cd14082">
    <property type="entry name" value="STKc_PKD"/>
    <property type="match status" value="1"/>
</dbReference>
<evidence type="ECO:0000256" key="7">
    <source>
        <dbReference type="ARBA" id="ARBA00022553"/>
    </source>
</evidence>
<evidence type="ECO:0000259" key="22">
    <source>
        <dbReference type="PROSITE" id="PS50081"/>
    </source>
</evidence>
<dbReference type="InterPro" id="IPR011993">
    <property type="entry name" value="PH-like_dom_sf"/>
</dbReference>
<dbReference type="SUPFAM" id="SSF50729">
    <property type="entry name" value="PH domain-like"/>
    <property type="match status" value="1"/>
</dbReference>
<evidence type="ECO:0000256" key="11">
    <source>
        <dbReference type="ARBA" id="ARBA00022741"/>
    </source>
</evidence>
<dbReference type="GO" id="GO:0035556">
    <property type="term" value="P:intracellular signal transduction"/>
    <property type="evidence" value="ECO:0007669"/>
    <property type="project" value="TreeGrafter"/>
</dbReference>
<dbReference type="CDD" id="cd01239">
    <property type="entry name" value="PH_PKD"/>
    <property type="match status" value="1"/>
</dbReference>
<dbReference type="InterPro" id="IPR046349">
    <property type="entry name" value="C1-like_sf"/>
</dbReference>
<evidence type="ECO:0000256" key="16">
    <source>
        <dbReference type="ARBA" id="ARBA00022842"/>
    </source>
</evidence>
<feature type="compositionally biased region" description="Polar residues" evidence="20">
    <location>
        <begin position="92"/>
        <end position="103"/>
    </location>
</feature>
<evidence type="ECO:0000259" key="21">
    <source>
        <dbReference type="PROSITE" id="PS50011"/>
    </source>
</evidence>
<sequence length="934" mass="105996">MLLWWKRSAPVKRVLSKGFNKDEKFHLFPVFLSSPSRNSLREREGVFKASVSSRNSCSSGLRVLTRLRQPSQRGVECLRATSCLTDRRAPQRGNQTHQRFSQRNPRRDDGLTDRLRRRDDKRWSMNEAGSENCASMSAEPPSSPTAPALVQFQLGLFREMVRVPPGNLSYRHARRLAAEVIERKAPDCSVVGSGEKILLFRHQPASEQLLQRLTERDELQDGDLIEIVVAGSASVAEMRMRPHALVVQSYRTPTFCHHCGEMLWGLVRQGLKCEGCGLDFHKRCAFLLPNDCSRIRRQVSTSFSLFPPRRPRTHSLSSQAGGSLEEISLSKPSSRPPSWNEPPVWLGDKSRPQVPHTFHIHSYTKPTVCQHCHRLLKGLFRQGLQCSDCRFNCHRRCEPLVPRDCPGERRAVNGDDSSAAIHSFPQDLEDAESELASTILDTSEDEMSSDGDSLPEMVEVESLREPMSPCFSSNIPLMRLVQSAHHTKRRAAGVLREGWLLHHTNTDTLRKRHYWILDWKTITLYQNESSTKYYKEIPLSEVLQVRGPAHLAMPSLPGTDLHSFELVTASLVFCVQAGEDGAAWESAVCQALMPVQSSRGPGEEQQDKGQHGDGVDISAVYQIFTDEVLGSGQFGVVYKGTHRKLGRSVAIKVIDKTRFPTQQERQLRNEVAILQNLSHHGVVVLEGMFETSRHVFVVMEKLHGDMLEMILSSEKGRLPERITRFLVIQILEALRYLHLKHVAHCDLKPENVLLVSADPFPQVKLCDFGFARIIGEKSFRRSVVGTPAYLAPEVISSSGYNRSLDMWSVGVIMYVSLSGTFPFNEDEDIRQQITNASFMYPRQPWATISLEAVSLINNLLQVAVRRRYTVGKALGHSWLQNFQLWCDLREFELRMGCRYLTHKGDEEHWSRFALERGLMFPSHLCWDSSSEMDM</sequence>
<dbReference type="FunFam" id="2.30.29.30:FF:000562">
    <property type="entry name" value="Protein kinase D4"/>
    <property type="match status" value="1"/>
</dbReference>
<evidence type="ECO:0000256" key="15">
    <source>
        <dbReference type="ARBA" id="ARBA00022840"/>
    </source>
</evidence>
<feature type="region of interest" description="Disordered" evidence="20">
    <location>
        <begin position="88"/>
        <end position="144"/>
    </location>
</feature>
<dbReference type="PROSITE" id="PS50081">
    <property type="entry name" value="ZF_DAG_PE_2"/>
    <property type="match status" value="2"/>
</dbReference>
<dbReference type="GO" id="GO:0004697">
    <property type="term" value="F:diacylglycerol-dependent serine/threonine kinase activity"/>
    <property type="evidence" value="ECO:0007669"/>
    <property type="project" value="UniProtKB-EC"/>
</dbReference>
<dbReference type="InterPro" id="IPR000719">
    <property type="entry name" value="Prot_kinase_dom"/>
</dbReference>
<keyword evidence="8" id="KW-0808">Transferase</keyword>
<dbReference type="GeneTree" id="ENSGT00950000183024"/>
<dbReference type="InterPro" id="IPR057764">
    <property type="entry name" value="Ubiquitin_PRKD1-3_N"/>
</dbReference>
<dbReference type="GO" id="GO:0007200">
    <property type="term" value="P:phospholipase C-activating G protein-coupled receptor signaling pathway"/>
    <property type="evidence" value="ECO:0007669"/>
    <property type="project" value="TreeGrafter"/>
</dbReference>
<accession>A0A3P9N3N0</accession>
<comment type="cofactor">
    <cofactor evidence="1">
        <name>Mg(2+)</name>
        <dbReference type="ChEBI" id="CHEBI:18420"/>
    </cofactor>
</comment>
<evidence type="ECO:0000256" key="17">
    <source>
        <dbReference type="ARBA" id="ARBA00023136"/>
    </source>
</evidence>
<dbReference type="InterPro" id="IPR002219">
    <property type="entry name" value="PKC_DAG/PE"/>
</dbReference>
<feature type="binding site" evidence="19">
    <location>
        <position position="652"/>
    </location>
    <ligand>
        <name>ATP</name>
        <dbReference type="ChEBI" id="CHEBI:30616"/>
    </ligand>
</feature>
<evidence type="ECO:0000256" key="20">
    <source>
        <dbReference type="SAM" id="MobiDB-lite"/>
    </source>
</evidence>
<feature type="region of interest" description="Disordered" evidence="20">
    <location>
        <begin position="309"/>
        <end position="341"/>
    </location>
</feature>
<evidence type="ECO:0000313" key="23">
    <source>
        <dbReference type="Ensembl" id="ENSPREP00000004123.1"/>
    </source>
</evidence>
<dbReference type="Pfam" id="PF25525">
    <property type="entry name" value="Ubiquitin_PRKD1_N"/>
    <property type="match status" value="1"/>
</dbReference>
<reference evidence="23" key="3">
    <citation type="submission" date="2025-09" db="UniProtKB">
        <authorList>
            <consortium name="Ensembl"/>
        </authorList>
    </citation>
    <scope>IDENTIFICATION</scope>
    <source>
        <strain evidence="23">Guanapo</strain>
    </source>
</reference>
<dbReference type="GO" id="GO:0008270">
    <property type="term" value="F:zinc ion binding"/>
    <property type="evidence" value="ECO:0007669"/>
    <property type="project" value="UniProtKB-KW"/>
</dbReference>
<dbReference type="SUPFAM" id="SSF56112">
    <property type="entry name" value="Protein kinase-like (PK-like)"/>
    <property type="match status" value="1"/>
</dbReference>
<dbReference type="Pfam" id="PF00130">
    <property type="entry name" value="C1_1"/>
    <property type="match status" value="2"/>
</dbReference>
<dbReference type="Gene3D" id="2.30.29.30">
    <property type="entry name" value="Pleckstrin-homology domain (PH domain)/Phosphotyrosine-binding domain (PTB)"/>
    <property type="match status" value="1"/>
</dbReference>
<dbReference type="Gene3D" id="1.10.510.10">
    <property type="entry name" value="Transferase(Phosphotransferase) domain 1"/>
    <property type="match status" value="1"/>
</dbReference>
<dbReference type="FunFam" id="3.30.200.20:FF:000042">
    <property type="entry name" value="Aurora kinase A"/>
    <property type="match status" value="1"/>
</dbReference>
<protein>
    <submittedName>
        <fullName evidence="23">Protein kinase D4</fullName>
    </submittedName>
</protein>
<dbReference type="GeneID" id="103475926"/>
<keyword evidence="9" id="KW-0479">Metal-binding</keyword>
<keyword evidence="14" id="KW-0862">Zinc</keyword>
<evidence type="ECO:0000256" key="19">
    <source>
        <dbReference type="PROSITE-ProRule" id="PRU10141"/>
    </source>
</evidence>
<dbReference type="Pfam" id="PF00069">
    <property type="entry name" value="Pkinase"/>
    <property type="match status" value="1"/>
</dbReference>
<dbReference type="Ensembl" id="ENSPRET00000004182.1">
    <property type="protein sequence ID" value="ENSPREP00000004123.1"/>
    <property type="gene ID" value="ENSPREG00000002903.1"/>
</dbReference>
<keyword evidence="24" id="KW-1185">Reference proteome</keyword>
<dbReference type="Gene3D" id="3.30.60.20">
    <property type="match status" value="2"/>
</dbReference>
<dbReference type="FunFam" id="3.30.60.20:FF:000021">
    <property type="entry name" value="Serine/threonine-protein kinase"/>
    <property type="match status" value="2"/>
</dbReference>
<keyword evidence="12" id="KW-0863">Zinc-finger</keyword>
<evidence type="ECO:0000256" key="14">
    <source>
        <dbReference type="ARBA" id="ARBA00022833"/>
    </source>
</evidence>
<evidence type="ECO:0000256" key="1">
    <source>
        <dbReference type="ARBA" id="ARBA00001946"/>
    </source>
</evidence>
<keyword evidence="15 19" id="KW-0067">ATP-binding</keyword>
<dbReference type="SMART" id="SM00220">
    <property type="entry name" value="S_TKc"/>
    <property type="match status" value="1"/>
</dbReference>
<dbReference type="GO" id="GO:0005524">
    <property type="term" value="F:ATP binding"/>
    <property type="evidence" value="ECO:0007669"/>
    <property type="project" value="UniProtKB-UniRule"/>
</dbReference>
<keyword evidence="6" id="KW-0723">Serine/threonine-protein kinase</keyword>
<dbReference type="InterPro" id="IPR001849">
    <property type="entry name" value="PH_domain"/>
</dbReference>
<dbReference type="OrthoDB" id="74314at2759"/>
<feature type="compositionally biased region" description="Low complexity" evidence="20">
    <location>
        <begin position="134"/>
        <end position="144"/>
    </location>
</feature>
<dbReference type="CDD" id="cd20795">
    <property type="entry name" value="C1_PKD_rpt1"/>
    <property type="match status" value="1"/>
</dbReference>
<evidence type="ECO:0000256" key="4">
    <source>
        <dbReference type="ARBA" id="ARBA00008582"/>
    </source>
</evidence>
<evidence type="ECO:0000313" key="24">
    <source>
        <dbReference type="Proteomes" id="UP000242638"/>
    </source>
</evidence>
<keyword evidence="10" id="KW-0677">Repeat</keyword>
<evidence type="ECO:0000256" key="18">
    <source>
        <dbReference type="ARBA" id="ARBA00047272"/>
    </source>
</evidence>
<evidence type="ECO:0000256" key="10">
    <source>
        <dbReference type="ARBA" id="ARBA00022737"/>
    </source>
</evidence>
<evidence type="ECO:0000256" key="3">
    <source>
        <dbReference type="ARBA" id="ARBA00004496"/>
    </source>
</evidence>
<proteinExistence type="inferred from homology"/>
<dbReference type="PANTHER" id="PTHR22968:SF25">
    <property type="entry name" value="PROTEIN KINASE C"/>
    <property type="match status" value="1"/>
</dbReference>
<dbReference type="SUPFAM" id="SSF57889">
    <property type="entry name" value="Cysteine-rich domain"/>
    <property type="match status" value="2"/>
</dbReference>
<dbReference type="PROSITE" id="PS50011">
    <property type="entry name" value="PROTEIN_KINASE_DOM"/>
    <property type="match status" value="1"/>
</dbReference>
<dbReference type="SMART" id="SM00109">
    <property type="entry name" value="C1"/>
    <property type="match status" value="2"/>
</dbReference>
<keyword evidence="5" id="KW-0963">Cytoplasm</keyword>
<dbReference type="CDD" id="cd20796">
    <property type="entry name" value="C1_PKD_rpt2"/>
    <property type="match status" value="1"/>
</dbReference>
<dbReference type="InterPro" id="IPR017441">
    <property type="entry name" value="Protein_kinase_ATP_BS"/>
</dbReference>
<evidence type="ECO:0000256" key="6">
    <source>
        <dbReference type="ARBA" id="ARBA00022527"/>
    </source>
</evidence>
<dbReference type="Bgee" id="ENSPREG00000002903">
    <property type="expression patterns" value="Expressed in head and 1 other cell type or tissue"/>
</dbReference>
<evidence type="ECO:0000256" key="2">
    <source>
        <dbReference type="ARBA" id="ARBA00004370"/>
    </source>
</evidence>
<dbReference type="InterPro" id="IPR011009">
    <property type="entry name" value="Kinase-like_dom_sf"/>
</dbReference>
<evidence type="ECO:0000256" key="8">
    <source>
        <dbReference type="ARBA" id="ARBA00022679"/>
    </source>
</evidence>
<dbReference type="Proteomes" id="UP000242638">
    <property type="component" value="Unassembled WGS sequence"/>
</dbReference>
<dbReference type="AlphaFoldDB" id="A0A3P9N3N0"/>
<dbReference type="PROSITE" id="PS00479">
    <property type="entry name" value="ZF_DAG_PE_1"/>
    <property type="match status" value="2"/>
</dbReference>
<keyword evidence="13" id="KW-0418">Kinase</keyword>
<dbReference type="PROSITE" id="PS00108">
    <property type="entry name" value="PROTEIN_KINASE_ST"/>
    <property type="match status" value="1"/>
</dbReference>
<evidence type="ECO:0000256" key="5">
    <source>
        <dbReference type="ARBA" id="ARBA00022490"/>
    </source>
</evidence>
<comment type="similarity">
    <text evidence="4">Belongs to the protein kinase superfamily. CAMK Ser/Thr protein kinase family. PKD subfamily.</text>
</comment>
<comment type="subcellular location">
    <subcellularLocation>
        <location evidence="3">Cytoplasm</location>
    </subcellularLocation>
    <subcellularLocation>
        <location evidence="2">Membrane</location>
    </subcellularLocation>
</comment>
<dbReference type="SMART" id="SM00233">
    <property type="entry name" value="PH"/>
    <property type="match status" value="1"/>
</dbReference>
<feature type="compositionally biased region" description="Basic and acidic residues" evidence="20">
    <location>
        <begin position="105"/>
        <end position="124"/>
    </location>
</feature>
<comment type="catalytic activity">
    <reaction evidence="18">
        <text>L-threonyl-[protein] + ATP = O-phospho-L-threonyl-[protein] + ADP + H(+)</text>
        <dbReference type="Rhea" id="RHEA:46608"/>
        <dbReference type="Rhea" id="RHEA-COMP:11060"/>
        <dbReference type="Rhea" id="RHEA-COMP:11605"/>
        <dbReference type="ChEBI" id="CHEBI:15378"/>
        <dbReference type="ChEBI" id="CHEBI:30013"/>
        <dbReference type="ChEBI" id="CHEBI:30616"/>
        <dbReference type="ChEBI" id="CHEBI:61977"/>
        <dbReference type="ChEBI" id="CHEBI:456216"/>
        <dbReference type="EC" id="2.7.11.13"/>
    </reaction>
</comment>
<reference evidence="23" key="2">
    <citation type="submission" date="2025-08" db="UniProtKB">
        <authorList>
            <consortium name="Ensembl"/>
        </authorList>
    </citation>
    <scope>IDENTIFICATION</scope>
    <source>
        <strain evidence="23">Guanapo</strain>
    </source>
</reference>
<evidence type="ECO:0000256" key="12">
    <source>
        <dbReference type="ARBA" id="ARBA00022771"/>
    </source>
</evidence>
<keyword evidence="17" id="KW-0472">Membrane</keyword>
<reference evidence="24" key="1">
    <citation type="submission" date="2013-11" db="EMBL/GenBank/DDBJ databases">
        <title>The genomic landscape of the Guanapo guppy.</title>
        <authorList>
            <person name="Kuenstner A."/>
            <person name="Dreyer C."/>
        </authorList>
    </citation>
    <scope>NUCLEOTIDE SEQUENCE</scope>
    <source>
        <strain evidence="24">Guanapo</strain>
    </source>
</reference>
<dbReference type="GO" id="GO:0005829">
    <property type="term" value="C:cytosol"/>
    <property type="evidence" value="ECO:0007669"/>
    <property type="project" value="TreeGrafter"/>
</dbReference>
<keyword evidence="16" id="KW-0460">Magnesium</keyword>
<dbReference type="InterPro" id="IPR008271">
    <property type="entry name" value="Ser/Thr_kinase_AS"/>
</dbReference>
<dbReference type="KEGG" id="pret:103475926"/>
<keyword evidence="7" id="KW-0597">Phosphoprotein</keyword>
<feature type="domain" description="Protein kinase" evidence="21">
    <location>
        <begin position="623"/>
        <end position="879"/>
    </location>
</feature>
<feature type="domain" description="Phorbol-ester/DAG-type" evidence="22">
    <location>
        <begin position="355"/>
        <end position="405"/>
    </location>
</feature>
<keyword evidence="11 19" id="KW-0547">Nucleotide-binding</keyword>
<evidence type="ECO:0000256" key="13">
    <source>
        <dbReference type="ARBA" id="ARBA00022777"/>
    </source>
</evidence>